<dbReference type="EMBL" id="AMZH03003617">
    <property type="protein sequence ID" value="RRT71768.1"/>
    <property type="molecule type" value="Genomic_DNA"/>
</dbReference>
<protein>
    <submittedName>
        <fullName evidence="2">Uncharacterized protein</fullName>
    </submittedName>
</protein>
<feature type="region of interest" description="Disordered" evidence="1">
    <location>
        <begin position="80"/>
        <end position="159"/>
    </location>
</feature>
<evidence type="ECO:0000313" key="3">
    <source>
        <dbReference type="Proteomes" id="UP000287651"/>
    </source>
</evidence>
<dbReference type="AlphaFoldDB" id="A0A427A6I9"/>
<accession>A0A427A6I9</accession>
<evidence type="ECO:0000256" key="1">
    <source>
        <dbReference type="SAM" id="MobiDB-lite"/>
    </source>
</evidence>
<proteinExistence type="predicted"/>
<gene>
    <name evidence="2" type="ORF">B296_00002997</name>
</gene>
<sequence>MFHSCSSGGSNFGDYSPFESSSSMDERSSIALEATLREHDEDLVITKSTLPKIRATYHISGMNLFGMKKAIAAWAPCPKTSRPAIKPTAKEPVPVEVGPHAKKLKRSDDSVDLIKGASPKPTLKPKPMPEGPRGEGSNRKKEKGVARPHSMRDVCWVRV</sequence>
<name>A0A427A6I9_ENSVE</name>
<comment type="caution">
    <text evidence="2">The sequence shown here is derived from an EMBL/GenBank/DDBJ whole genome shotgun (WGS) entry which is preliminary data.</text>
</comment>
<organism evidence="2 3">
    <name type="scientific">Ensete ventricosum</name>
    <name type="common">Abyssinian banana</name>
    <name type="synonym">Musa ensete</name>
    <dbReference type="NCBI Taxonomy" id="4639"/>
    <lineage>
        <taxon>Eukaryota</taxon>
        <taxon>Viridiplantae</taxon>
        <taxon>Streptophyta</taxon>
        <taxon>Embryophyta</taxon>
        <taxon>Tracheophyta</taxon>
        <taxon>Spermatophyta</taxon>
        <taxon>Magnoliopsida</taxon>
        <taxon>Liliopsida</taxon>
        <taxon>Zingiberales</taxon>
        <taxon>Musaceae</taxon>
        <taxon>Ensete</taxon>
    </lineage>
</organism>
<feature type="compositionally biased region" description="Basic and acidic residues" evidence="1">
    <location>
        <begin position="132"/>
        <end position="145"/>
    </location>
</feature>
<evidence type="ECO:0000313" key="2">
    <source>
        <dbReference type="EMBL" id="RRT71768.1"/>
    </source>
</evidence>
<reference evidence="2 3" key="1">
    <citation type="journal article" date="2014" name="Agronomy (Basel)">
        <title>A Draft Genome Sequence for Ensete ventricosum, the Drought-Tolerant Tree Against Hunger.</title>
        <authorList>
            <person name="Harrison J."/>
            <person name="Moore K.A."/>
            <person name="Paszkiewicz K."/>
            <person name="Jones T."/>
            <person name="Grant M."/>
            <person name="Ambacheew D."/>
            <person name="Muzemil S."/>
            <person name="Studholme D.J."/>
        </authorList>
    </citation>
    <scope>NUCLEOTIDE SEQUENCE [LARGE SCALE GENOMIC DNA]</scope>
</reference>
<dbReference type="Proteomes" id="UP000287651">
    <property type="component" value="Unassembled WGS sequence"/>
</dbReference>